<dbReference type="RefSeq" id="WP_092900837.1">
    <property type="nucleotide sequence ID" value="NZ_FOZS01000001.1"/>
</dbReference>
<dbReference type="OrthoDB" id="204261at2157"/>
<feature type="compositionally biased region" description="Low complexity" evidence="1">
    <location>
        <begin position="188"/>
        <end position="203"/>
    </location>
</feature>
<feature type="compositionally biased region" description="Low complexity" evidence="1">
    <location>
        <begin position="149"/>
        <end position="159"/>
    </location>
</feature>
<feature type="compositionally biased region" description="Acidic residues" evidence="1">
    <location>
        <begin position="91"/>
        <end position="102"/>
    </location>
</feature>
<proteinExistence type="predicted"/>
<reference evidence="3" key="1">
    <citation type="submission" date="2016-10" db="EMBL/GenBank/DDBJ databases">
        <authorList>
            <person name="Varghese N."/>
            <person name="Submissions S."/>
        </authorList>
    </citation>
    <scope>NUCLEOTIDE SEQUENCE [LARGE SCALE GENOMIC DNA]</scope>
    <source>
        <strain evidence="3">DSM 22427</strain>
    </source>
</reference>
<feature type="compositionally biased region" description="Basic and acidic residues" evidence="1">
    <location>
        <begin position="132"/>
        <end position="144"/>
    </location>
</feature>
<dbReference type="AlphaFoldDB" id="A0A1I6P8T8"/>
<protein>
    <submittedName>
        <fullName evidence="2">Uncharacterized protein</fullName>
    </submittedName>
</protein>
<feature type="region of interest" description="Disordered" evidence="1">
    <location>
        <begin position="56"/>
        <end position="212"/>
    </location>
</feature>
<dbReference type="EMBL" id="FOZS01000001">
    <property type="protein sequence ID" value="SFS36604.1"/>
    <property type="molecule type" value="Genomic_DNA"/>
</dbReference>
<evidence type="ECO:0000313" key="2">
    <source>
        <dbReference type="EMBL" id="SFS36604.1"/>
    </source>
</evidence>
<organism evidence="2 3">
    <name type="scientific">Halostagnicola kamekurae</name>
    <dbReference type="NCBI Taxonomy" id="619731"/>
    <lineage>
        <taxon>Archaea</taxon>
        <taxon>Methanobacteriati</taxon>
        <taxon>Methanobacteriota</taxon>
        <taxon>Stenosarchaea group</taxon>
        <taxon>Halobacteria</taxon>
        <taxon>Halobacteriales</taxon>
        <taxon>Natrialbaceae</taxon>
        <taxon>Halostagnicola</taxon>
    </lineage>
</organism>
<evidence type="ECO:0000256" key="1">
    <source>
        <dbReference type="SAM" id="MobiDB-lite"/>
    </source>
</evidence>
<evidence type="ECO:0000313" key="3">
    <source>
        <dbReference type="Proteomes" id="UP000199199"/>
    </source>
</evidence>
<name>A0A1I6P8T8_9EURY</name>
<accession>A0A1I6P8T8</accession>
<dbReference type="Proteomes" id="UP000199199">
    <property type="component" value="Unassembled WGS sequence"/>
</dbReference>
<feature type="compositionally biased region" description="Acidic residues" evidence="1">
    <location>
        <begin position="160"/>
        <end position="183"/>
    </location>
</feature>
<gene>
    <name evidence="2" type="ORF">SAMN04488556_0398</name>
</gene>
<keyword evidence="3" id="KW-1185">Reference proteome</keyword>
<sequence length="267" mass="28087">MRALSHCDFCGADAAGTFELLPPELEPTEDEQRRVVLCQACSAQLEELLKPLLARAGSDRVDDPVNTESDAETESASPVETDDDSRSADATDLETADGEESNADTAGRPAVIDVSGAKTEPNDNETGADADSTDRGITLERTADEDSAAESSTADSPAANEDDTDPSTDEGDADSSTEEDQDVDSTVGDAGSANAGGSADDSGTSPPRGYGKVIRLLRNREFPMARSDVETLAAGAYDLESHTVEEIVEYALEDGEFEQEGEQLVRS</sequence>